<proteinExistence type="predicted"/>
<dbReference type="Proteomes" id="UP000067711">
    <property type="component" value="Chromosome 1"/>
</dbReference>
<sequence>MRCGAMRAVHAAPASIDKRKRGASSAPFAWDGDAFADAGTMRRSAHAPRHRARRRRASTRATIAVRKLNRSAR</sequence>
<gene>
    <name evidence="2" type="ORF">WS71_19085</name>
</gene>
<protein>
    <submittedName>
        <fullName evidence="2">Uncharacterized protein</fullName>
    </submittedName>
</protein>
<organism evidence="2 3">
    <name type="scientific">Burkholderia mayonis</name>
    <dbReference type="NCBI Taxonomy" id="1385591"/>
    <lineage>
        <taxon>Bacteria</taxon>
        <taxon>Pseudomonadati</taxon>
        <taxon>Pseudomonadota</taxon>
        <taxon>Betaproteobacteria</taxon>
        <taxon>Burkholderiales</taxon>
        <taxon>Burkholderiaceae</taxon>
        <taxon>Burkholderia</taxon>
        <taxon>pseudomallei group</taxon>
    </lineage>
</organism>
<evidence type="ECO:0000313" key="2">
    <source>
        <dbReference type="EMBL" id="AOJ09447.1"/>
    </source>
</evidence>
<name>A0A1B4G0L9_9BURK</name>
<evidence type="ECO:0000256" key="1">
    <source>
        <dbReference type="SAM" id="MobiDB-lite"/>
    </source>
</evidence>
<evidence type="ECO:0000313" key="3">
    <source>
        <dbReference type="Proteomes" id="UP000067711"/>
    </source>
</evidence>
<dbReference type="AlphaFoldDB" id="A0A1B4G0L9"/>
<accession>A0A1B4G0L9</accession>
<feature type="region of interest" description="Disordered" evidence="1">
    <location>
        <begin position="1"/>
        <end position="25"/>
    </location>
</feature>
<dbReference type="EMBL" id="CP013389">
    <property type="protein sequence ID" value="AOJ09447.1"/>
    <property type="molecule type" value="Genomic_DNA"/>
</dbReference>
<reference evidence="2 3" key="1">
    <citation type="submission" date="2015-12" db="EMBL/GenBank/DDBJ databases">
        <title>Diversity of Burkholderia near neighbor genomes.</title>
        <authorList>
            <person name="Sahl J."/>
            <person name="Wagner D."/>
            <person name="Keim P."/>
        </authorList>
    </citation>
    <scope>NUCLEOTIDE SEQUENCE [LARGE SCALE GENOMIC DNA]</scope>
    <source>
        <strain evidence="2 3">BDU8</strain>
    </source>
</reference>